<dbReference type="PANTHER" id="PTHR45676">
    <property type="entry name" value="RING-H2 FINGER PROTEIN ATL51-RELATED"/>
    <property type="match status" value="1"/>
</dbReference>
<dbReference type="UniPathway" id="UPA00143"/>
<keyword evidence="3" id="KW-1133">Transmembrane helix</keyword>
<evidence type="ECO:0000256" key="1">
    <source>
        <dbReference type="PROSITE-ProRule" id="PRU00175"/>
    </source>
</evidence>
<feature type="compositionally biased region" description="Low complexity" evidence="2">
    <location>
        <begin position="61"/>
        <end position="71"/>
    </location>
</feature>
<dbReference type="Gene3D" id="3.30.40.10">
    <property type="entry name" value="Zinc/RING finger domain, C3HC4 (zinc finger)"/>
    <property type="match status" value="1"/>
</dbReference>
<organism evidence="5 6">
    <name type="scientific">Actinidia rufa</name>
    <dbReference type="NCBI Taxonomy" id="165716"/>
    <lineage>
        <taxon>Eukaryota</taxon>
        <taxon>Viridiplantae</taxon>
        <taxon>Streptophyta</taxon>
        <taxon>Embryophyta</taxon>
        <taxon>Tracheophyta</taxon>
        <taxon>Spermatophyta</taxon>
        <taxon>Magnoliopsida</taxon>
        <taxon>eudicotyledons</taxon>
        <taxon>Gunneridae</taxon>
        <taxon>Pentapetalae</taxon>
        <taxon>asterids</taxon>
        <taxon>Ericales</taxon>
        <taxon>Actinidiaceae</taxon>
        <taxon>Actinidia</taxon>
    </lineage>
</organism>
<accession>A0A7J0GJM3</accession>
<dbReference type="InterPro" id="IPR013083">
    <property type="entry name" value="Znf_RING/FYVE/PHD"/>
</dbReference>
<dbReference type="CDD" id="cd16461">
    <property type="entry name" value="RING-H2_EL5-like"/>
    <property type="match status" value="1"/>
</dbReference>
<feature type="transmembrane region" description="Helical" evidence="3">
    <location>
        <begin position="16"/>
        <end position="40"/>
    </location>
</feature>
<protein>
    <recommendedName>
        <fullName evidence="4">RING-type domain-containing protein</fullName>
    </recommendedName>
</protein>
<keyword evidence="1" id="KW-0862">Zinc</keyword>
<dbReference type="PROSITE" id="PS50089">
    <property type="entry name" value="ZF_RING_2"/>
    <property type="match status" value="1"/>
</dbReference>
<dbReference type="GO" id="GO:0008270">
    <property type="term" value="F:zinc ion binding"/>
    <property type="evidence" value="ECO:0007669"/>
    <property type="project" value="UniProtKB-KW"/>
</dbReference>
<keyword evidence="1" id="KW-0479">Metal-binding</keyword>
<name>A0A7J0GJM3_9ERIC</name>
<evidence type="ECO:0000313" key="5">
    <source>
        <dbReference type="EMBL" id="GFZ11006.1"/>
    </source>
</evidence>
<comment type="caution">
    <text evidence="5">The sequence shown here is derived from an EMBL/GenBank/DDBJ whole genome shotgun (WGS) entry which is preliminary data.</text>
</comment>
<dbReference type="Proteomes" id="UP000585474">
    <property type="component" value="Unassembled WGS sequence"/>
</dbReference>
<dbReference type="EMBL" id="BJWL01000022">
    <property type="protein sequence ID" value="GFZ11006.1"/>
    <property type="molecule type" value="Genomic_DNA"/>
</dbReference>
<dbReference type="AlphaFoldDB" id="A0A7J0GJM3"/>
<keyword evidence="3" id="KW-0472">Membrane</keyword>
<dbReference type="InterPro" id="IPR001841">
    <property type="entry name" value="Znf_RING"/>
</dbReference>
<feature type="region of interest" description="Disordered" evidence="2">
    <location>
        <begin position="48"/>
        <end position="71"/>
    </location>
</feature>
<gene>
    <name evidence="5" type="ORF">Acr_22g0004040</name>
</gene>
<evidence type="ECO:0000256" key="3">
    <source>
        <dbReference type="SAM" id="Phobius"/>
    </source>
</evidence>
<dbReference type="SUPFAM" id="SSF57850">
    <property type="entry name" value="RING/U-box"/>
    <property type="match status" value="1"/>
</dbReference>
<dbReference type="GO" id="GO:0016567">
    <property type="term" value="P:protein ubiquitination"/>
    <property type="evidence" value="ECO:0007669"/>
    <property type="project" value="UniProtKB-UniPathway"/>
</dbReference>
<keyword evidence="1" id="KW-0863">Zinc-finger</keyword>
<feature type="domain" description="RING-type" evidence="4">
    <location>
        <begin position="92"/>
        <end position="134"/>
    </location>
</feature>
<evidence type="ECO:0000313" key="6">
    <source>
        <dbReference type="Proteomes" id="UP000585474"/>
    </source>
</evidence>
<dbReference type="PANTHER" id="PTHR45676:SF177">
    <property type="entry name" value="RING-TYPE E3 UBIQUITIN TRANSFERASE"/>
    <property type="match status" value="1"/>
</dbReference>
<keyword evidence="6" id="KW-1185">Reference proteome</keyword>
<proteinExistence type="predicted"/>
<sequence length="171" mass="18507">MDDDDHRHPEFPLSPLVVGLIGILCGAVIVFTFHCIALGWCSPRRPPPNPPNRPTQIVRPNQAQQSTTSNSSGQLITVYKYTNNEANKEGTCAVCLGEFTEGEEVRVLHECGHSFHVPCIDMWLWSHPNCPLCRAVAIPASPPPPPQVVVALSGSGGVPPSDMHRLPDFGG</sequence>
<dbReference type="OrthoDB" id="8062037at2759"/>
<evidence type="ECO:0000259" key="4">
    <source>
        <dbReference type="PROSITE" id="PS50089"/>
    </source>
</evidence>
<dbReference type="Pfam" id="PF13639">
    <property type="entry name" value="zf-RING_2"/>
    <property type="match status" value="1"/>
</dbReference>
<keyword evidence="3" id="KW-0812">Transmembrane</keyword>
<reference evidence="5 6" key="1">
    <citation type="submission" date="2019-07" db="EMBL/GenBank/DDBJ databases">
        <title>De Novo Assembly of kiwifruit Actinidia rufa.</title>
        <authorList>
            <person name="Sugita-Konishi S."/>
            <person name="Sato K."/>
            <person name="Mori E."/>
            <person name="Abe Y."/>
            <person name="Kisaki G."/>
            <person name="Hamano K."/>
            <person name="Suezawa K."/>
            <person name="Otani M."/>
            <person name="Fukuda T."/>
            <person name="Manabe T."/>
            <person name="Gomi K."/>
            <person name="Tabuchi M."/>
            <person name="Akimitsu K."/>
            <person name="Kataoka I."/>
        </authorList>
    </citation>
    <scope>NUCLEOTIDE SEQUENCE [LARGE SCALE GENOMIC DNA]</scope>
    <source>
        <strain evidence="6">cv. Fuchu</strain>
    </source>
</reference>
<dbReference type="SMART" id="SM00184">
    <property type="entry name" value="RING"/>
    <property type="match status" value="1"/>
</dbReference>
<evidence type="ECO:0000256" key="2">
    <source>
        <dbReference type="SAM" id="MobiDB-lite"/>
    </source>
</evidence>